<evidence type="ECO:0000256" key="4">
    <source>
        <dbReference type="ARBA" id="ARBA00023136"/>
    </source>
</evidence>
<protein>
    <recommendedName>
        <fullName evidence="8">Transmembrane protein 182</fullName>
    </recommendedName>
</protein>
<dbReference type="InterPro" id="IPR004031">
    <property type="entry name" value="PMP22/EMP/MP20/Claudin"/>
</dbReference>
<evidence type="ECO:0000256" key="2">
    <source>
        <dbReference type="ARBA" id="ARBA00022692"/>
    </source>
</evidence>
<reference evidence="7" key="2">
    <citation type="journal article" date="2017" name="Sci. Adv.">
        <title>A tail of two voltages: Proteomic comparison of the three electric organs of the electric eel.</title>
        <authorList>
            <person name="Traeger L.L."/>
            <person name="Sabat G."/>
            <person name="Barrett-Wilt G.A."/>
            <person name="Wells G.B."/>
            <person name="Sussman M.R."/>
        </authorList>
    </citation>
    <scope>NUCLEOTIDE SEQUENCE [LARGE SCALE GENOMIC DNA]</scope>
</reference>
<reference evidence="6" key="3">
    <citation type="submission" date="2020-05" db="EMBL/GenBank/DDBJ databases">
        <title>Electrophorus electricus (electric eel) genome, fEleEle1, primary haplotype.</title>
        <authorList>
            <person name="Myers G."/>
            <person name="Meyer A."/>
            <person name="Fedrigo O."/>
            <person name="Formenti G."/>
            <person name="Rhie A."/>
            <person name="Tracey A."/>
            <person name="Sims Y."/>
            <person name="Jarvis E.D."/>
        </authorList>
    </citation>
    <scope>NUCLEOTIDE SEQUENCE [LARGE SCALE GENOMIC DNA]</scope>
</reference>
<dbReference type="Gene3D" id="1.20.140.150">
    <property type="match status" value="1"/>
</dbReference>
<dbReference type="GeneTree" id="ENSGT00390000017581"/>
<keyword evidence="3 5" id="KW-1133">Transmembrane helix</keyword>
<keyword evidence="7" id="KW-1185">Reference proteome</keyword>
<reference evidence="6" key="5">
    <citation type="submission" date="2025-09" db="UniProtKB">
        <authorList>
            <consortium name="Ensembl"/>
        </authorList>
    </citation>
    <scope>IDENTIFICATION</scope>
</reference>
<comment type="subcellular location">
    <subcellularLocation>
        <location evidence="1">Membrane</location>
        <topology evidence="1">Multi-pass membrane protein</topology>
    </subcellularLocation>
</comment>
<reference evidence="7" key="1">
    <citation type="journal article" date="2014" name="Science">
        <title>Nonhuman genetics. Genomic basis for the convergent evolution of electric organs.</title>
        <authorList>
            <person name="Gallant J.R."/>
            <person name="Traeger L.L."/>
            <person name="Volkening J.D."/>
            <person name="Moffett H."/>
            <person name="Chen P.H."/>
            <person name="Novina C.D."/>
            <person name="Phillips G.N.Jr."/>
            <person name="Anand R."/>
            <person name="Wells G.B."/>
            <person name="Pinch M."/>
            <person name="Guth R."/>
            <person name="Unguez G.A."/>
            <person name="Albert J.S."/>
            <person name="Zakon H.H."/>
            <person name="Samanta M.P."/>
            <person name="Sussman M.R."/>
        </authorList>
    </citation>
    <scope>NUCLEOTIDE SEQUENCE [LARGE SCALE GENOMIC DNA]</scope>
</reference>
<evidence type="ECO:0000256" key="5">
    <source>
        <dbReference type="SAM" id="Phobius"/>
    </source>
</evidence>
<sequence length="159" mass="17153">MKTGVAALAAGLVGGLGVLCFLLAFSTDYWLLASNKCVGLRKESSSMVGIKEQANSTEVMETNQPQSKTCVRGYLFPLPVAVGRVPHHIYDATVVFRGFWTMLTVLAIVASITGGFLLVCAVPFISPKLYKVGGAFLIIVDNTQEKLNLHYGQIQNISE</sequence>
<dbReference type="Pfam" id="PF13903">
    <property type="entry name" value="Claudin_2"/>
    <property type="match status" value="1"/>
</dbReference>
<dbReference type="AlphaFoldDB" id="A0A4W4DM54"/>
<reference evidence="6" key="4">
    <citation type="submission" date="2025-08" db="UniProtKB">
        <authorList>
            <consortium name="Ensembl"/>
        </authorList>
    </citation>
    <scope>IDENTIFICATION</scope>
</reference>
<feature type="transmembrane region" description="Helical" evidence="5">
    <location>
        <begin position="99"/>
        <end position="125"/>
    </location>
</feature>
<organism evidence="6 7">
    <name type="scientific">Electrophorus electricus</name>
    <name type="common">Electric eel</name>
    <name type="synonym">Gymnotus electricus</name>
    <dbReference type="NCBI Taxonomy" id="8005"/>
    <lineage>
        <taxon>Eukaryota</taxon>
        <taxon>Metazoa</taxon>
        <taxon>Chordata</taxon>
        <taxon>Craniata</taxon>
        <taxon>Vertebrata</taxon>
        <taxon>Euteleostomi</taxon>
        <taxon>Actinopterygii</taxon>
        <taxon>Neopterygii</taxon>
        <taxon>Teleostei</taxon>
        <taxon>Ostariophysi</taxon>
        <taxon>Gymnotiformes</taxon>
        <taxon>Gymnotoidei</taxon>
        <taxon>Gymnotidae</taxon>
        <taxon>Electrophorus</taxon>
    </lineage>
</organism>
<dbReference type="PANTHER" id="PTHR32012:SF2">
    <property type="entry name" value="TRANSMEMBRANE PROTEIN 182"/>
    <property type="match status" value="1"/>
</dbReference>
<dbReference type="Proteomes" id="UP000314983">
    <property type="component" value="Chromosome 12"/>
</dbReference>
<keyword evidence="4 5" id="KW-0472">Membrane</keyword>
<keyword evidence="2 5" id="KW-0812">Transmembrane</keyword>
<evidence type="ECO:0000313" key="7">
    <source>
        <dbReference type="Proteomes" id="UP000314983"/>
    </source>
</evidence>
<dbReference type="PANTHER" id="PTHR32012">
    <property type="entry name" value="TRANSMEMBRANE PROTEIN 182-RELATED"/>
    <property type="match status" value="1"/>
</dbReference>
<evidence type="ECO:0000256" key="3">
    <source>
        <dbReference type="ARBA" id="ARBA00022989"/>
    </source>
</evidence>
<evidence type="ECO:0000313" key="6">
    <source>
        <dbReference type="Ensembl" id="ENSEEEP00000000087.2"/>
    </source>
</evidence>
<dbReference type="GO" id="GO:0016020">
    <property type="term" value="C:membrane"/>
    <property type="evidence" value="ECO:0007669"/>
    <property type="project" value="UniProtKB-SubCell"/>
</dbReference>
<dbReference type="Ensembl" id="ENSEEET00000000091.2">
    <property type="protein sequence ID" value="ENSEEEP00000000087.2"/>
    <property type="gene ID" value="ENSEEEG00000000050.2"/>
</dbReference>
<name>A0A4W4DM54_ELEEL</name>
<evidence type="ECO:0008006" key="8">
    <source>
        <dbReference type="Google" id="ProtNLM"/>
    </source>
</evidence>
<evidence type="ECO:0000256" key="1">
    <source>
        <dbReference type="ARBA" id="ARBA00004141"/>
    </source>
</evidence>
<dbReference type="InterPro" id="IPR026763">
    <property type="entry name" value="TMEM182"/>
</dbReference>
<accession>A0A4W4DM54</accession>
<proteinExistence type="predicted"/>